<keyword evidence="5" id="KW-0046">Antibiotic resistance</keyword>
<dbReference type="PROSITE" id="PS00211">
    <property type="entry name" value="ABC_TRANSPORTER_1"/>
    <property type="match status" value="1"/>
</dbReference>
<evidence type="ECO:0000256" key="1">
    <source>
        <dbReference type="ARBA" id="ARBA00004202"/>
    </source>
</evidence>
<dbReference type="PROSITE" id="PS50893">
    <property type="entry name" value="ABC_TRANSPORTER_2"/>
    <property type="match status" value="1"/>
</dbReference>
<dbReference type="InterPro" id="IPR003439">
    <property type="entry name" value="ABC_transporter-like_ATP-bd"/>
</dbReference>
<dbReference type="SUPFAM" id="SSF52540">
    <property type="entry name" value="P-loop containing nucleoside triphosphate hydrolases"/>
    <property type="match status" value="1"/>
</dbReference>
<evidence type="ECO:0000256" key="2">
    <source>
        <dbReference type="ARBA" id="ARBA00022448"/>
    </source>
</evidence>
<dbReference type="SMART" id="SM00382">
    <property type="entry name" value="AAA"/>
    <property type="match status" value="1"/>
</dbReference>
<dbReference type="InterPro" id="IPR003593">
    <property type="entry name" value="AAA+_ATPase"/>
</dbReference>
<sequence length="326" mass="34812">MTSEPIIHVRGARRRYGSFEAVRGVDLDVRRGELVALLGTNGAGKTSFVELVEGLAPAAGGTVRVLGHDPYRERAAIVGSLGIMLQSAGFSGDLTVAETARTWAGTLTRPRPVREVLAAVGMGHRADVRVASLSGGEKRRLDLALATMGDPEVLFLDEPTTGLDPESRRATWRLVQGMLAAGTTVLLTTHYLEEAEQLADRIAILQSGRVVRSGTVADIVAAEPARVECVVRNREGRVVVPSAADLPALAGVVGAPDVDRTGRLHLRTTSLQDDLFTLLQWADARRLRLDDLDARSASLEQAFLAMDDTGTHDTGTHDTDDTEVAA</sequence>
<dbReference type="InterPro" id="IPR027417">
    <property type="entry name" value="P-loop_NTPase"/>
</dbReference>
<gene>
    <name evidence="7" type="ORF">GCM10007368_05360</name>
</gene>
<comment type="subcellular location">
    <subcellularLocation>
        <location evidence="1">Cell membrane</location>
        <topology evidence="1">Peripheral membrane protein</topology>
    </subcellularLocation>
</comment>
<dbReference type="GO" id="GO:0005524">
    <property type="term" value="F:ATP binding"/>
    <property type="evidence" value="ECO:0007669"/>
    <property type="project" value="UniProtKB-KW"/>
</dbReference>
<accession>A0ABQ2B106</accession>
<protein>
    <submittedName>
        <fullName evidence="7">Multidrug ABC transporter ATP-binding protein</fullName>
    </submittedName>
</protein>
<evidence type="ECO:0000256" key="5">
    <source>
        <dbReference type="ARBA" id="ARBA00023251"/>
    </source>
</evidence>
<reference evidence="8" key="1">
    <citation type="journal article" date="2019" name="Int. J. Syst. Evol. Microbiol.">
        <title>The Global Catalogue of Microorganisms (GCM) 10K type strain sequencing project: providing services to taxonomists for standard genome sequencing and annotation.</title>
        <authorList>
            <consortium name="The Broad Institute Genomics Platform"/>
            <consortium name="The Broad Institute Genome Sequencing Center for Infectious Disease"/>
            <person name="Wu L."/>
            <person name="Ma J."/>
        </authorList>
    </citation>
    <scope>NUCLEOTIDE SEQUENCE [LARGE SCALE GENOMIC DNA]</scope>
    <source>
        <strain evidence="8">CCM 8653</strain>
    </source>
</reference>
<evidence type="ECO:0000256" key="3">
    <source>
        <dbReference type="ARBA" id="ARBA00022741"/>
    </source>
</evidence>
<organism evidence="7 8">
    <name type="scientific">Isoptericola cucumis</name>
    <dbReference type="NCBI Taxonomy" id="1776856"/>
    <lineage>
        <taxon>Bacteria</taxon>
        <taxon>Bacillati</taxon>
        <taxon>Actinomycetota</taxon>
        <taxon>Actinomycetes</taxon>
        <taxon>Micrococcales</taxon>
        <taxon>Promicromonosporaceae</taxon>
        <taxon>Isoptericola</taxon>
    </lineage>
</organism>
<dbReference type="EMBL" id="BMDG01000002">
    <property type="protein sequence ID" value="GGI05279.1"/>
    <property type="molecule type" value="Genomic_DNA"/>
</dbReference>
<dbReference type="Gene3D" id="3.40.50.300">
    <property type="entry name" value="P-loop containing nucleotide triphosphate hydrolases"/>
    <property type="match status" value="1"/>
</dbReference>
<comment type="caution">
    <text evidence="7">The sequence shown here is derived from an EMBL/GenBank/DDBJ whole genome shotgun (WGS) entry which is preliminary data.</text>
</comment>
<evidence type="ECO:0000313" key="7">
    <source>
        <dbReference type="EMBL" id="GGI05279.1"/>
    </source>
</evidence>
<dbReference type="CDD" id="cd03230">
    <property type="entry name" value="ABC_DR_subfamily_A"/>
    <property type="match status" value="1"/>
</dbReference>
<name>A0ABQ2B106_9MICO</name>
<dbReference type="InterPro" id="IPR050763">
    <property type="entry name" value="ABC_transporter_ATP-binding"/>
</dbReference>
<evidence type="ECO:0000259" key="6">
    <source>
        <dbReference type="PROSITE" id="PS50893"/>
    </source>
</evidence>
<dbReference type="PANTHER" id="PTHR42711:SF17">
    <property type="entry name" value="ABC TRANSPORTER ATP-BINDING PROTEIN"/>
    <property type="match status" value="1"/>
</dbReference>
<dbReference type="Proteomes" id="UP000632535">
    <property type="component" value="Unassembled WGS sequence"/>
</dbReference>
<keyword evidence="8" id="KW-1185">Reference proteome</keyword>
<dbReference type="RefSeq" id="WP_188522123.1">
    <property type="nucleotide sequence ID" value="NZ_BMDG01000002.1"/>
</dbReference>
<keyword evidence="3" id="KW-0547">Nucleotide-binding</keyword>
<dbReference type="InterPro" id="IPR017871">
    <property type="entry name" value="ABC_transporter-like_CS"/>
</dbReference>
<keyword evidence="2" id="KW-0813">Transport</keyword>
<evidence type="ECO:0000256" key="4">
    <source>
        <dbReference type="ARBA" id="ARBA00022840"/>
    </source>
</evidence>
<feature type="domain" description="ABC transporter" evidence="6">
    <location>
        <begin position="7"/>
        <end position="232"/>
    </location>
</feature>
<proteinExistence type="predicted"/>
<keyword evidence="4 7" id="KW-0067">ATP-binding</keyword>
<evidence type="ECO:0000313" key="8">
    <source>
        <dbReference type="Proteomes" id="UP000632535"/>
    </source>
</evidence>
<dbReference type="Pfam" id="PF00005">
    <property type="entry name" value="ABC_tran"/>
    <property type="match status" value="1"/>
</dbReference>
<dbReference type="PANTHER" id="PTHR42711">
    <property type="entry name" value="ABC TRANSPORTER ATP-BINDING PROTEIN"/>
    <property type="match status" value="1"/>
</dbReference>